<dbReference type="InterPro" id="IPR020846">
    <property type="entry name" value="MFS_dom"/>
</dbReference>
<keyword evidence="9" id="KW-1185">Reference proteome</keyword>
<dbReference type="EMBL" id="KE720699">
    <property type="protein sequence ID" value="ERF76829.1"/>
    <property type="molecule type" value="Genomic_DNA"/>
</dbReference>
<feature type="region of interest" description="Disordered" evidence="5">
    <location>
        <begin position="33"/>
        <end position="59"/>
    </location>
</feature>
<evidence type="ECO:0000256" key="3">
    <source>
        <dbReference type="ARBA" id="ARBA00022989"/>
    </source>
</evidence>
<evidence type="ECO:0000256" key="2">
    <source>
        <dbReference type="ARBA" id="ARBA00022692"/>
    </source>
</evidence>
<gene>
    <name evidence="8" type="ORF">EPUS_08009</name>
</gene>
<dbReference type="RefSeq" id="XP_007785865.1">
    <property type="nucleotide sequence ID" value="XM_007787675.1"/>
</dbReference>
<feature type="transmembrane region" description="Helical" evidence="6">
    <location>
        <begin position="273"/>
        <end position="291"/>
    </location>
</feature>
<evidence type="ECO:0000256" key="1">
    <source>
        <dbReference type="ARBA" id="ARBA00004141"/>
    </source>
</evidence>
<feature type="transmembrane region" description="Helical" evidence="6">
    <location>
        <begin position="73"/>
        <end position="92"/>
    </location>
</feature>
<feature type="domain" description="Major facilitator superfamily (MFS) profile" evidence="7">
    <location>
        <begin position="78"/>
        <end position="487"/>
    </location>
</feature>
<dbReference type="PROSITE" id="PS50850">
    <property type="entry name" value="MFS"/>
    <property type="match status" value="1"/>
</dbReference>
<dbReference type="AlphaFoldDB" id="U1I417"/>
<dbReference type="OrthoDB" id="2130629at2759"/>
<dbReference type="GO" id="GO:0016020">
    <property type="term" value="C:membrane"/>
    <property type="evidence" value="ECO:0007669"/>
    <property type="project" value="UniProtKB-SubCell"/>
</dbReference>
<dbReference type="OMA" id="PPNNKEM"/>
<accession>U1I417</accession>
<sequence>MSRTSIELNPLSMSRTSIELKAVSPIQPTLEKVHSATRDTHYRHEKQTPPMSTKSPNKARSQVADAEFNLSKFRMTLVIINVASVTFLRSVVEGLVIIQLPTIAADISLDRGLLLWPVSIYPLTCGCTLLVLGSITDTVGSRPMYLIGCGLQCVFTLATGLSRNGVQLLLFRAFSGIAISFSLPSAVSIVTASLPTGPWRNTAVAAMGGGQPVGFSIGLVVGGVLAGTVGWRWGYYIFAILNAIIFILAVYGQPKSRGDGPITWQRIVYDIDWVGAIIPSIALAMLSYVLVSVTSSTSNIRTLVNIALLTVGILLLPLFVYWMSYQERHHHPVLIPNSLWSNTIFTSICLAVFLTWGNFNAFEAIMTFFFQDVQHHSPLQTSIRFLPEPIAGVLTNLAMALLVHRVRADWLVGVSTALSAVSPLLMAVSQRTWSYWAGPFTALTLNAMGADALFTVSNLVITDVFPESKQALAGSVFQTVNLPTPFK</sequence>
<dbReference type="PANTHER" id="PTHR42718:SF27">
    <property type="entry name" value="TRANSPORTER, PUTATIVE-RELATED"/>
    <property type="match status" value="1"/>
</dbReference>
<dbReference type="SUPFAM" id="SSF103473">
    <property type="entry name" value="MFS general substrate transporter"/>
    <property type="match status" value="1"/>
</dbReference>
<organism evidence="8 9">
    <name type="scientific">Endocarpon pusillum (strain Z07020 / HMAS-L-300199)</name>
    <name type="common">Lichen-forming fungus</name>
    <dbReference type="NCBI Taxonomy" id="1263415"/>
    <lineage>
        <taxon>Eukaryota</taxon>
        <taxon>Fungi</taxon>
        <taxon>Dikarya</taxon>
        <taxon>Ascomycota</taxon>
        <taxon>Pezizomycotina</taxon>
        <taxon>Eurotiomycetes</taxon>
        <taxon>Chaetothyriomycetidae</taxon>
        <taxon>Verrucariales</taxon>
        <taxon>Verrucariaceae</taxon>
        <taxon>Endocarpon</taxon>
    </lineage>
</organism>
<proteinExistence type="predicted"/>
<feature type="compositionally biased region" description="Basic and acidic residues" evidence="5">
    <location>
        <begin position="33"/>
        <end position="47"/>
    </location>
</feature>
<evidence type="ECO:0000259" key="7">
    <source>
        <dbReference type="PROSITE" id="PS50850"/>
    </source>
</evidence>
<evidence type="ECO:0000313" key="9">
    <source>
        <dbReference type="Proteomes" id="UP000019373"/>
    </source>
</evidence>
<dbReference type="GO" id="GO:0022857">
    <property type="term" value="F:transmembrane transporter activity"/>
    <property type="evidence" value="ECO:0007669"/>
    <property type="project" value="InterPro"/>
</dbReference>
<feature type="transmembrane region" description="Helical" evidence="6">
    <location>
        <begin position="303"/>
        <end position="324"/>
    </location>
</feature>
<keyword evidence="4 6" id="KW-0472">Membrane</keyword>
<feature type="transmembrane region" description="Helical" evidence="6">
    <location>
        <begin position="113"/>
        <end position="132"/>
    </location>
</feature>
<reference evidence="9" key="1">
    <citation type="journal article" date="2014" name="BMC Genomics">
        <title>Genome characteristics reveal the impact of lichenization on lichen-forming fungus Endocarpon pusillum Hedwig (Verrucariales, Ascomycota).</title>
        <authorList>
            <person name="Wang Y.-Y."/>
            <person name="Liu B."/>
            <person name="Zhang X.-Y."/>
            <person name="Zhou Q.-M."/>
            <person name="Zhang T."/>
            <person name="Li H."/>
            <person name="Yu Y.-F."/>
            <person name="Zhang X.-L."/>
            <person name="Hao X.-Y."/>
            <person name="Wang M."/>
            <person name="Wang L."/>
            <person name="Wei J.-C."/>
        </authorList>
    </citation>
    <scope>NUCLEOTIDE SEQUENCE [LARGE SCALE GENOMIC DNA]</scope>
    <source>
        <strain evidence="9">Z07020 / HMAS-L-300199</strain>
    </source>
</reference>
<dbReference type="Proteomes" id="UP000019373">
    <property type="component" value="Unassembled WGS sequence"/>
</dbReference>
<feature type="transmembrane region" description="Helical" evidence="6">
    <location>
        <begin position="344"/>
        <end position="370"/>
    </location>
</feature>
<dbReference type="PANTHER" id="PTHR42718">
    <property type="entry name" value="MAJOR FACILITATOR SUPERFAMILY MULTIDRUG TRANSPORTER MFSC"/>
    <property type="match status" value="1"/>
</dbReference>
<dbReference type="GeneID" id="19242887"/>
<dbReference type="Pfam" id="PF07690">
    <property type="entry name" value="MFS_1"/>
    <property type="match status" value="1"/>
</dbReference>
<keyword evidence="3 6" id="KW-1133">Transmembrane helix</keyword>
<name>U1I417_ENDPU</name>
<dbReference type="InterPro" id="IPR036259">
    <property type="entry name" value="MFS_trans_sf"/>
</dbReference>
<evidence type="ECO:0000256" key="6">
    <source>
        <dbReference type="SAM" id="Phobius"/>
    </source>
</evidence>
<evidence type="ECO:0000256" key="4">
    <source>
        <dbReference type="ARBA" id="ARBA00023136"/>
    </source>
</evidence>
<comment type="subcellular location">
    <subcellularLocation>
        <location evidence="1">Membrane</location>
        <topology evidence="1">Multi-pass membrane protein</topology>
    </subcellularLocation>
</comment>
<feature type="transmembrane region" description="Helical" evidence="6">
    <location>
        <begin position="169"/>
        <end position="191"/>
    </location>
</feature>
<dbReference type="eggNOG" id="KOG0254">
    <property type="taxonomic scope" value="Eukaryota"/>
</dbReference>
<dbReference type="InterPro" id="IPR011701">
    <property type="entry name" value="MFS"/>
</dbReference>
<dbReference type="HOGENOM" id="CLU_000960_27_5_1"/>
<evidence type="ECO:0000256" key="5">
    <source>
        <dbReference type="SAM" id="MobiDB-lite"/>
    </source>
</evidence>
<keyword evidence="2 6" id="KW-0812">Transmembrane</keyword>
<protein>
    <recommendedName>
        <fullName evidence="7">Major facilitator superfamily (MFS) profile domain-containing protein</fullName>
    </recommendedName>
</protein>
<feature type="transmembrane region" description="Helical" evidence="6">
    <location>
        <begin position="203"/>
        <end position="226"/>
    </location>
</feature>
<feature type="transmembrane region" description="Helical" evidence="6">
    <location>
        <begin position="233"/>
        <end position="253"/>
    </location>
</feature>
<dbReference type="Gene3D" id="1.20.1250.20">
    <property type="entry name" value="MFS general substrate transporter like domains"/>
    <property type="match status" value="2"/>
</dbReference>
<feature type="compositionally biased region" description="Polar residues" evidence="5">
    <location>
        <begin position="49"/>
        <end position="59"/>
    </location>
</feature>
<evidence type="ECO:0000313" key="8">
    <source>
        <dbReference type="EMBL" id="ERF76829.1"/>
    </source>
</evidence>